<sequence length="148" mass="15797">MASSKTNSRSCRIFTLITSLLIVLAIVIPIIVHFAKNNAHQKAMASHCRIEREDDDNHVFYFNQCDWTIENPSNTVMPDGLFDDIDPKVFALLEPPPSKTLAACVKIALPGVLESGGNEALSRGLGGTPAEAPIGILPEGVRGDGSGA</sequence>
<keyword evidence="2" id="KW-0812">Transmembrane</keyword>
<dbReference type="AlphaFoldDB" id="A0A8H3VBZ9"/>
<feature type="transmembrane region" description="Helical" evidence="2">
    <location>
        <begin position="12"/>
        <end position="35"/>
    </location>
</feature>
<keyword evidence="2" id="KW-1133">Transmembrane helix</keyword>
<protein>
    <submittedName>
        <fullName evidence="3">Uncharacterized protein</fullName>
    </submittedName>
</protein>
<proteinExistence type="predicted"/>
<accession>A0A8H3VBZ9</accession>
<dbReference type="Proteomes" id="UP000447873">
    <property type="component" value="Unassembled WGS sequence"/>
</dbReference>
<evidence type="ECO:0000313" key="4">
    <source>
        <dbReference type="Proteomes" id="UP000447873"/>
    </source>
</evidence>
<evidence type="ECO:0000256" key="2">
    <source>
        <dbReference type="SAM" id="Phobius"/>
    </source>
</evidence>
<organism evidence="3 4">
    <name type="scientific">Venturia inaequalis</name>
    <name type="common">Apple scab fungus</name>
    <dbReference type="NCBI Taxonomy" id="5025"/>
    <lineage>
        <taxon>Eukaryota</taxon>
        <taxon>Fungi</taxon>
        <taxon>Dikarya</taxon>
        <taxon>Ascomycota</taxon>
        <taxon>Pezizomycotina</taxon>
        <taxon>Dothideomycetes</taxon>
        <taxon>Pleosporomycetidae</taxon>
        <taxon>Venturiales</taxon>
        <taxon>Venturiaceae</taxon>
        <taxon>Venturia</taxon>
    </lineage>
</organism>
<reference evidence="3 4" key="1">
    <citation type="submission" date="2018-12" db="EMBL/GenBank/DDBJ databases">
        <title>Venturia inaequalis Genome Resource.</title>
        <authorList>
            <person name="Lichtner F.J."/>
        </authorList>
    </citation>
    <scope>NUCLEOTIDE SEQUENCE [LARGE SCALE GENOMIC DNA]</scope>
    <source>
        <strain evidence="3 4">120213</strain>
    </source>
</reference>
<evidence type="ECO:0000313" key="3">
    <source>
        <dbReference type="EMBL" id="KAE9985895.1"/>
    </source>
</evidence>
<keyword evidence="2" id="KW-0472">Membrane</keyword>
<dbReference type="EMBL" id="WNWS01000036">
    <property type="protein sequence ID" value="KAE9985895.1"/>
    <property type="molecule type" value="Genomic_DNA"/>
</dbReference>
<comment type="caution">
    <text evidence="3">The sequence shown here is derived from an EMBL/GenBank/DDBJ whole genome shotgun (WGS) entry which is preliminary data.</text>
</comment>
<feature type="region of interest" description="Disordered" evidence="1">
    <location>
        <begin position="124"/>
        <end position="148"/>
    </location>
</feature>
<gene>
    <name evidence="3" type="ORF">EG328_006735</name>
</gene>
<evidence type="ECO:0000256" key="1">
    <source>
        <dbReference type="SAM" id="MobiDB-lite"/>
    </source>
</evidence>
<name>A0A8H3VBZ9_VENIN</name>